<dbReference type="Proteomes" id="UP001175228">
    <property type="component" value="Unassembled WGS sequence"/>
</dbReference>
<evidence type="ECO:0000313" key="2">
    <source>
        <dbReference type="Proteomes" id="UP001175228"/>
    </source>
</evidence>
<evidence type="ECO:0000313" key="1">
    <source>
        <dbReference type="EMBL" id="KAK0481948.1"/>
    </source>
</evidence>
<gene>
    <name evidence="1" type="ORF">EDD18DRAFT_1112936</name>
</gene>
<organism evidence="1 2">
    <name type="scientific">Armillaria luteobubalina</name>
    <dbReference type="NCBI Taxonomy" id="153913"/>
    <lineage>
        <taxon>Eukaryota</taxon>
        <taxon>Fungi</taxon>
        <taxon>Dikarya</taxon>
        <taxon>Basidiomycota</taxon>
        <taxon>Agaricomycotina</taxon>
        <taxon>Agaricomycetes</taxon>
        <taxon>Agaricomycetidae</taxon>
        <taxon>Agaricales</taxon>
        <taxon>Marasmiineae</taxon>
        <taxon>Physalacriaceae</taxon>
        <taxon>Armillaria</taxon>
    </lineage>
</organism>
<sequence length="228" mass="26181">MPSAQRNDPPVLTLFFSLQVRDAFFSNCQQIFTRSASILDPYPGKILLEAEKRFAKILTRHGVEKLSLFCGWHSSIQNRNNHYTLRGYNRRGWMSVTLEMELGNCSPVYTYGRRDWHRWGWKARANGQGKLDAKFFFDRGDHVESDLSFFHESPGSGGKGLIYVQIFDQGINDTERYFNMAEECVDILSNGIASGGRIWLVVISPALKNWPQFLILSAYQNISYPPEL</sequence>
<dbReference type="EMBL" id="JAUEPU010000071">
    <property type="protein sequence ID" value="KAK0481948.1"/>
    <property type="molecule type" value="Genomic_DNA"/>
</dbReference>
<protein>
    <submittedName>
        <fullName evidence="1">Uncharacterized protein</fullName>
    </submittedName>
</protein>
<accession>A0AA39UCT8</accession>
<dbReference type="AlphaFoldDB" id="A0AA39UCT8"/>
<name>A0AA39UCT8_9AGAR</name>
<comment type="caution">
    <text evidence="1">The sequence shown here is derived from an EMBL/GenBank/DDBJ whole genome shotgun (WGS) entry which is preliminary data.</text>
</comment>
<keyword evidence="2" id="KW-1185">Reference proteome</keyword>
<reference evidence="1" key="1">
    <citation type="submission" date="2023-06" db="EMBL/GenBank/DDBJ databases">
        <authorList>
            <consortium name="Lawrence Berkeley National Laboratory"/>
            <person name="Ahrendt S."/>
            <person name="Sahu N."/>
            <person name="Indic B."/>
            <person name="Wong-Bajracharya J."/>
            <person name="Merenyi Z."/>
            <person name="Ke H.-M."/>
            <person name="Monk M."/>
            <person name="Kocsube S."/>
            <person name="Drula E."/>
            <person name="Lipzen A."/>
            <person name="Balint B."/>
            <person name="Henrissat B."/>
            <person name="Andreopoulos B."/>
            <person name="Martin F.M."/>
            <person name="Harder C.B."/>
            <person name="Rigling D."/>
            <person name="Ford K.L."/>
            <person name="Foster G.D."/>
            <person name="Pangilinan J."/>
            <person name="Papanicolaou A."/>
            <person name="Barry K."/>
            <person name="LaButti K."/>
            <person name="Viragh M."/>
            <person name="Koriabine M."/>
            <person name="Yan M."/>
            <person name="Riley R."/>
            <person name="Champramary S."/>
            <person name="Plett K.L."/>
            <person name="Tsai I.J."/>
            <person name="Slot J."/>
            <person name="Sipos G."/>
            <person name="Plett J."/>
            <person name="Nagy L.G."/>
            <person name="Grigoriev I.V."/>
        </authorList>
    </citation>
    <scope>NUCLEOTIDE SEQUENCE</scope>
    <source>
        <strain evidence="1">HWK02</strain>
    </source>
</reference>
<proteinExistence type="predicted"/>